<keyword evidence="2" id="KW-1185">Reference proteome</keyword>
<dbReference type="AlphaFoldDB" id="A0A1M7ZCQ8"/>
<proteinExistence type="predicted"/>
<dbReference type="RefSeq" id="WP_073571875.1">
    <property type="nucleotide sequence ID" value="NZ_FRXN01000003.1"/>
</dbReference>
<dbReference type="STRING" id="1073327.SAMN04488108_2214"/>
<dbReference type="PROSITE" id="PS51257">
    <property type="entry name" value="PROKAR_LIPOPROTEIN"/>
    <property type="match status" value="1"/>
</dbReference>
<name>A0A1M7ZCQ8_9BACT</name>
<dbReference type="EMBL" id="FRXN01000003">
    <property type="protein sequence ID" value="SHO62643.1"/>
    <property type="molecule type" value="Genomic_DNA"/>
</dbReference>
<reference evidence="2" key="1">
    <citation type="submission" date="2016-12" db="EMBL/GenBank/DDBJ databases">
        <authorList>
            <person name="Varghese N."/>
            <person name="Submissions S."/>
        </authorList>
    </citation>
    <scope>NUCLEOTIDE SEQUENCE [LARGE SCALE GENOMIC DNA]</scope>
    <source>
        <strain evidence="2">DSM 25035</strain>
    </source>
</reference>
<evidence type="ECO:0000313" key="1">
    <source>
        <dbReference type="EMBL" id="SHO62643.1"/>
    </source>
</evidence>
<accession>A0A1M7ZCQ8</accession>
<gene>
    <name evidence="1" type="ORF">SAMN04488108_2214</name>
</gene>
<dbReference type="OrthoDB" id="1179861at2"/>
<organism evidence="1 2">
    <name type="scientific">Algoriphagus zhangzhouensis</name>
    <dbReference type="NCBI Taxonomy" id="1073327"/>
    <lineage>
        <taxon>Bacteria</taxon>
        <taxon>Pseudomonadati</taxon>
        <taxon>Bacteroidota</taxon>
        <taxon>Cytophagia</taxon>
        <taxon>Cytophagales</taxon>
        <taxon>Cyclobacteriaceae</taxon>
        <taxon>Algoriphagus</taxon>
    </lineage>
</organism>
<protein>
    <recommendedName>
        <fullName evidence="3">Lipoprotein</fullName>
    </recommendedName>
</protein>
<evidence type="ECO:0008006" key="3">
    <source>
        <dbReference type="Google" id="ProtNLM"/>
    </source>
</evidence>
<evidence type="ECO:0000313" key="2">
    <source>
        <dbReference type="Proteomes" id="UP000184609"/>
    </source>
</evidence>
<sequence>MKSFQVSLLFILIAFCSCKDTKKSIPENPSISKRLEIFNIVHVDSTKNSNREEFLDTQFEYSDSLGNSLLILNSFPKGGQKYTDPQGNNYVYAVFWTKFLNKTDRPVDIKINLPSEDQELSSSQEIRYKLFLPPTKMSDDKIHQMNYGLSNTDFILDRILSQETQLDKSIQPNETEIFYVIVLTSQGVDGTIRAGLELENQNLFYKVNQKRISVGTIQF</sequence>
<dbReference type="Proteomes" id="UP000184609">
    <property type="component" value="Unassembled WGS sequence"/>
</dbReference>